<evidence type="ECO:0000313" key="4">
    <source>
        <dbReference type="EMBL" id="KAF9443999.1"/>
    </source>
</evidence>
<accession>A0A9P5X5I4</accession>
<feature type="domain" description="DUF6534" evidence="3">
    <location>
        <begin position="164"/>
        <end position="252"/>
    </location>
</feature>
<evidence type="ECO:0000313" key="5">
    <source>
        <dbReference type="Proteomes" id="UP000807342"/>
    </source>
</evidence>
<keyword evidence="2" id="KW-0812">Transmembrane</keyword>
<keyword evidence="2" id="KW-1133">Transmembrane helix</keyword>
<feature type="transmembrane region" description="Helical" evidence="2">
    <location>
        <begin position="116"/>
        <end position="143"/>
    </location>
</feature>
<evidence type="ECO:0000256" key="1">
    <source>
        <dbReference type="SAM" id="MobiDB-lite"/>
    </source>
</evidence>
<dbReference type="AlphaFoldDB" id="A0A9P5X5I4"/>
<feature type="transmembrane region" description="Helical" evidence="2">
    <location>
        <begin position="155"/>
        <end position="178"/>
    </location>
</feature>
<dbReference type="Proteomes" id="UP000807342">
    <property type="component" value="Unassembled WGS sequence"/>
</dbReference>
<evidence type="ECO:0000259" key="3">
    <source>
        <dbReference type="Pfam" id="PF20152"/>
    </source>
</evidence>
<feature type="transmembrane region" description="Helical" evidence="2">
    <location>
        <begin position="6"/>
        <end position="33"/>
    </location>
</feature>
<evidence type="ECO:0000256" key="2">
    <source>
        <dbReference type="SAM" id="Phobius"/>
    </source>
</evidence>
<keyword evidence="2" id="KW-0472">Membrane</keyword>
<dbReference type="PANTHER" id="PTHR40465">
    <property type="entry name" value="CHROMOSOME 1, WHOLE GENOME SHOTGUN SEQUENCE"/>
    <property type="match status" value="1"/>
</dbReference>
<proteinExistence type="predicted"/>
<feature type="transmembrane region" description="Helical" evidence="2">
    <location>
        <begin position="84"/>
        <end position="104"/>
    </location>
</feature>
<comment type="caution">
    <text evidence="4">The sequence shown here is derived from an EMBL/GenBank/DDBJ whole genome shotgun (WGS) entry which is preliminary data.</text>
</comment>
<sequence length="304" mass="33791">MDVVEPVLGAIFTSTIISAGLFGAFTLQCWTYFSRFPDDRAMLKLTVSSTWALTLAKFILGIRGSYLTTIKSWGDISAIGQPTWSVRIILVFTICLALLTHLFYIHKIWTLLRRAFLFPLLLLIASMTGFGIGMAAYVLSIMARHYQDLDLADDLTMGAFGCTFAVDWSITISLVVLMKKQVPIRSRSIRRLLKNIVSYIVNVGLVISLTDIVVLVLLNVHPDPYTLYSISLYDIVGNLYANSMLACLNSRPSIPEEEAPVDLERRDDGSRKRHSQESVATIGPSITSNTPIIGDSSAVFEEER</sequence>
<gene>
    <name evidence="4" type="ORF">P691DRAFT_808030</name>
</gene>
<feature type="region of interest" description="Disordered" evidence="1">
    <location>
        <begin position="257"/>
        <end position="304"/>
    </location>
</feature>
<dbReference type="PANTHER" id="PTHR40465:SF1">
    <property type="entry name" value="DUF6534 DOMAIN-CONTAINING PROTEIN"/>
    <property type="match status" value="1"/>
</dbReference>
<feature type="transmembrane region" description="Helical" evidence="2">
    <location>
        <begin position="45"/>
        <end position="64"/>
    </location>
</feature>
<name>A0A9P5X5I4_9AGAR</name>
<organism evidence="4 5">
    <name type="scientific">Macrolepiota fuliginosa MF-IS2</name>
    <dbReference type="NCBI Taxonomy" id="1400762"/>
    <lineage>
        <taxon>Eukaryota</taxon>
        <taxon>Fungi</taxon>
        <taxon>Dikarya</taxon>
        <taxon>Basidiomycota</taxon>
        <taxon>Agaricomycotina</taxon>
        <taxon>Agaricomycetes</taxon>
        <taxon>Agaricomycetidae</taxon>
        <taxon>Agaricales</taxon>
        <taxon>Agaricineae</taxon>
        <taxon>Agaricaceae</taxon>
        <taxon>Macrolepiota</taxon>
    </lineage>
</organism>
<dbReference type="OrthoDB" id="2535105at2759"/>
<dbReference type="EMBL" id="MU151415">
    <property type="protein sequence ID" value="KAF9443999.1"/>
    <property type="molecule type" value="Genomic_DNA"/>
</dbReference>
<feature type="transmembrane region" description="Helical" evidence="2">
    <location>
        <begin position="199"/>
        <end position="218"/>
    </location>
</feature>
<dbReference type="InterPro" id="IPR045339">
    <property type="entry name" value="DUF6534"/>
</dbReference>
<reference evidence="4" key="1">
    <citation type="submission" date="2020-11" db="EMBL/GenBank/DDBJ databases">
        <authorList>
            <consortium name="DOE Joint Genome Institute"/>
            <person name="Ahrendt S."/>
            <person name="Riley R."/>
            <person name="Andreopoulos W."/>
            <person name="Labutti K."/>
            <person name="Pangilinan J."/>
            <person name="Ruiz-Duenas F.J."/>
            <person name="Barrasa J.M."/>
            <person name="Sanchez-Garcia M."/>
            <person name="Camarero S."/>
            <person name="Miyauchi S."/>
            <person name="Serrano A."/>
            <person name="Linde D."/>
            <person name="Babiker R."/>
            <person name="Drula E."/>
            <person name="Ayuso-Fernandez I."/>
            <person name="Pacheco R."/>
            <person name="Padilla G."/>
            <person name="Ferreira P."/>
            <person name="Barriuso J."/>
            <person name="Kellner H."/>
            <person name="Castanera R."/>
            <person name="Alfaro M."/>
            <person name="Ramirez L."/>
            <person name="Pisabarro A.G."/>
            <person name="Kuo A."/>
            <person name="Tritt A."/>
            <person name="Lipzen A."/>
            <person name="He G."/>
            <person name="Yan M."/>
            <person name="Ng V."/>
            <person name="Cullen D."/>
            <person name="Martin F."/>
            <person name="Rosso M.-N."/>
            <person name="Henrissat B."/>
            <person name="Hibbett D."/>
            <person name="Martinez A.T."/>
            <person name="Grigoriev I.V."/>
        </authorList>
    </citation>
    <scope>NUCLEOTIDE SEQUENCE</scope>
    <source>
        <strain evidence="4">MF-IS2</strain>
    </source>
</reference>
<protein>
    <recommendedName>
        <fullName evidence="3">DUF6534 domain-containing protein</fullName>
    </recommendedName>
</protein>
<keyword evidence="5" id="KW-1185">Reference proteome</keyword>
<dbReference type="Pfam" id="PF20152">
    <property type="entry name" value="DUF6534"/>
    <property type="match status" value="1"/>
</dbReference>